<reference evidence="2 3" key="1">
    <citation type="submission" date="2017-03" db="EMBL/GenBank/DDBJ databases">
        <title>WGS assembly of Porphyra umbilicalis.</title>
        <authorList>
            <person name="Brawley S.H."/>
            <person name="Blouin N.A."/>
            <person name="Ficko-Blean E."/>
            <person name="Wheeler G.L."/>
            <person name="Lohr M."/>
            <person name="Goodson H.V."/>
            <person name="Jenkins J.W."/>
            <person name="Blaby-Haas C.E."/>
            <person name="Helliwell K.E."/>
            <person name="Chan C."/>
            <person name="Marriage T."/>
            <person name="Bhattacharya D."/>
            <person name="Klein A.S."/>
            <person name="Badis Y."/>
            <person name="Brodie J."/>
            <person name="Cao Y."/>
            <person name="Collen J."/>
            <person name="Dittami S.M."/>
            <person name="Gachon C.M."/>
            <person name="Green B.R."/>
            <person name="Karpowicz S."/>
            <person name="Kim J.W."/>
            <person name="Kudahl U."/>
            <person name="Lin S."/>
            <person name="Michel G."/>
            <person name="Mittag M."/>
            <person name="Olson B.J."/>
            <person name="Pangilinan J."/>
            <person name="Peng Y."/>
            <person name="Qiu H."/>
            <person name="Shu S."/>
            <person name="Singer J.T."/>
            <person name="Smith A.G."/>
            <person name="Sprecher B.N."/>
            <person name="Wagner V."/>
            <person name="Wang W."/>
            <person name="Wang Z.-Y."/>
            <person name="Yan J."/>
            <person name="Yarish C."/>
            <person name="Zoeuner-Riek S."/>
            <person name="Zhuang Y."/>
            <person name="Zou Y."/>
            <person name="Lindquist E.A."/>
            <person name="Grimwood J."/>
            <person name="Barry K."/>
            <person name="Rokhsar D.S."/>
            <person name="Schmutz J."/>
            <person name="Stiller J.W."/>
            <person name="Grossman A.R."/>
            <person name="Prochnik S.E."/>
        </authorList>
    </citation>
    <scope>NUCLEOTIDE SEQUENCE [LARGE SCALE GENOMIC DNA]</scope>
    <source>
        <strain evidence="2">4086291</strain>
    </source>
</reference>
<dbReference type="AlphaFoldDB" id="A0A1X6PEL5"/>
<dbReference type="Gene3D" id="3.80.10.10">
    <property type="entry name" value="Ribonuclease Inhibitor"/>
    <property type="match status" value="1"/>
</dbReference>
<organism evidence="2 3">
    <name type="scientific">Porphyra umbilicalis</name>
    <name type="common">Purple laver</name>
    <name type="synonym">Red alga</name>
    <dbReference type="NCBI Taxonomy" id="2786"/>
    <lineage>
        <taxon>Eukaryota</taxon>
        <taxon>Rhodophyta</taxon>
        <taxon>Bangiophyceae</taxon>
        <taxon>Bangiales</taxon>
        <taxon>Bangiaceae</taxon>
        <taxon>Porphyra</taxon>
    </lineage>
</organism>
<gene>
    <name evidence="2" type="ORF">BU14_0082s0063</name>
</gene>
<protein>
    <submittedName>
        <fullName evidence="2">Uncharacterized protein</fullName>
    </submittedName>
</protein>
<name>A0A1X6PEL5_PORUM</name>
<dbReference type="SUPFAM" id="SSF52047">
    <property type="entry name" value="RNI-like"/>
    <property type="match status" value="1"/>
</dbReference>
<evidence type="ECO:0000313" key="3">
    <source>
        <dbReference type="Proteomes" id="UP000218209"/>
    </source>
</evidence>
<evidence type="ECO:0000256" key="1">
    <source>
        <dbReference type="SAM" id="MobiDB-lite"/>
    </source>
</evidence>
<evidence type="ECO:0000313" key="2">
    <source>
        <dbReference type="EMBL" id="OSX79298.1"/>
    </source>
</evidence>
<keyword evidence="3" id="KW-1185">Reference proteome</keyword>
<dbReference type="Proteomes" id="UP000218209">
    <property type="component" value="Unassembled WGS sequence"/>
</dbReference>
<dbReference type="InterPro" id="IPR006553">
    <property type="entry name" value="Leu-rich_rpt_Cys-con_subtyp"/>
</dbReference>
<accession>A0A1X6PEL5</accession>
<feature type="compositionally biased region" description="Gly residues" evidence="1">
    <location>
        <begin position="66"/>
        <end position="78"/>
    </location>
</feature>
<sequence>MVATALTRGAIHPTLRTPADLPWAADGELRALDDAPYTSAAMAAAAAPLGAACTATRAAVAAATAEGGGGGRGGGGRGANPTVRWVRGGRGGGDGGRCATPRNGHRVGSGPTPPPPLPPCAAVGVRTLLRATSPALHTLRLTGVSISEALLTVAVRSLPPPVAAGLHTLDLSFSGVTDRVLGALPPCRRLVRLILTGAAAVSDAGVASVAASSPALADVDLRECPRLTDAAVRVVCAGGRVTRLLLYETGASAGGLAAALGPSAASLVELETGLPLTDALASSLGGPGALPSLTSLDALLGAGLTAGGAGAVAAAAPRLAALHLNCASLVRADAEALLVALLGGGGCPR</sequence>
<proteinExistence type="predicted"/>
<dbReference type="InterPro" id="IPR032675">
    <property type="entry name" value="LRR_dom_sf"/>
</dbReference>
<dbReference type="EMBL" id="KV918794">
    <property type="protein sequence ID" value="OSX79298.1"/>
    <property type="molecule type" value="Genomic_DNA"/>
</dbReference>
<dbReference type="SMART" id="SM00367">
    <property type="entry name" value="LRR_CC"/>
    <property type="match status" value="2"/>
</dbReference>
<feature type="region of interest" description="Disordered" evidence="1">
    <location>
        <begin position="65"/>
        <end position="97"/>
    </location>
</feature>